<dbReference type="STRING" id="1125876.SAMN05443292_2039"/>
<proteinExistence type="predicted"/>
<keyword evidence="4 10" id="KW-0808">Transferase</keyword>
<organism evidence="10 11">
    <name type="scientific">Halpernia frigidisoli</name>
    <dbReference type="NCBI Taxonomy" id="1125876"/>
    <lineage>
        <taxon>Bacteria</taxon>
        <taxon>Pseudomonadati</taxon>
        <taxon>Bacteroidota</taxon>
        <taxon>Flavobacteriia</taxon>
        <taxon>Flavobacteriales</taxon>
        <taxon>Weeksellaceae</taxon>
        <taxon>Chryseobacterium group</taxon>
        <taxon>Halpernia</taxon>
    </lineage>
</organism>
<feature type="transmembrane region" description="Helical" evidence="8">
    <location>
        <begin position="166"/>
        <end position="197"/>
    </location>
</feature>
<evidence type="ECO:0000256" key="5">
    <source>
        <dbReference type="ARBA" id="ARBA00022692"/>
    </source>
</evidence>
<feature type="domain" description="ArnT-like N-terminal" evidence="9">
    <location>
        <begin position="34"/>
        <end position="239"/>
    </location>
</feature>
<sequence>MQQKKSLDNPRFYYISFAIIVVARLLLNAVIPLMDKTEARYANIARIMAETGNWVTPQIDNGIPFWAKPPLSTWLSAISIKLLGVNEFAVRFPSFVISILLLLLIRPIAKRLNIKLIIPAFILFTVPEFLLHVGVVSTDMTLLLSMTCIMIAFWEGINDGRSYWKYLFFVAIGVGFLAKGPIVIVLTAPPIFVWAVLFGNFKKIFTAFPWILGILLVLIIAVPWYYLAEQKTPGFLDYFFVGEHYKRFFDSSWKGDKYGFPKIQPLGIIWVFLLGLTIPWLIFVIFKIVKLKKLIFKDQWLVYLLFWIIWTPIFFTTSKSLIHTYVLPTSVPIALFIATFWNDIKNKKAYVYTAMILPALSVILIFISFIPGVFSKFSNTDKYVLQNQKVKPLYYLGEKTYSSQFYSNGKVISIDEENLSKKSLTKEKFNILINKRDSNIVKNYNFLTKTGEGKKSLIYTTK</sequence>
<reference evidence="10 11" key="1">
    <citation type="submission" date="2016-10" db="EMBL/GenBank/DDBJ databases">
        <authorList>
            <person name="de Groot N.N."/>
        </authorList>
    </citation>
    <scope>NUCLEOTIDE SEQUENCE [LARGE SCALE GENOMIC DNA]</scope>
    <source>
        <strain evidence="10 11">DSM 26000</strain>
    </source>
</reference>
<evidence type="ECO:0000256" key="1">
    <source>
        <dbReference type="ARBA" id="ARBA00004651"/>
    </source>
</evidence>
<feature type="transmembrane region" description="Helical" evidence="8">
    <location>
        <begin position="300"/>
        <end position="316"/>
    </location>
</feature>
<dbReference type="GO" id="GO:0006493">
    <property type="term" value="P:protein O-linked glycosylation"/>
    <property type="evidence" value="ECO:0007669"/>
    <property type="project" value="InterPro"/>
</dbReference>
<evidence type="ECO:0000313" key="10">
    <source>
        <dbReference type="EMBL" id="SFI27321.1"/>
    </source>
</evidence>
<feature type="transmembrane region" description="Helical" evidence="8">
    <location>
        <begin position="88"/>
        <end position="109"/>
    </location>
</feature>
<dbReference type="Proteomes" id="UP000198931">
    <property type="component" value="Unassembled WGS sequence"/>
</dbReference>
<dbReference type="GO" id="GO:0000030">
    <property type="term" value="F:mannosyltransferase activity"/>
    <property type="evidence" value="ECO:0007669"/>
    <property type="project" value="InterPro"/>
</dbReference>
<keyword evidence="7 8" id="KW-0472">Membrane</keyword>
<evidence type="ECO:0000256" key="2">
    <source>
        <dbReference type="ARBA" id="ARBA00022475"/>
    </source>
</evidence>
<keyword evidence="11" id="KW-1185">Reference proteome</keyword>
<accession>A0A1I3GVD2</accession>
<keyword evidence="2" id="KW-1003">Cell membrane</keyword>
<keyword evidence="6 8" id="KW-1133">Transmembrane helix</keyword>
<dbReference type="OrthoDB" id="9792789at2"/>
<evidence type="ECO:0000259" key="9">
    <source>
        <dbReference type="Pfam" id="PF02366"/>
    </source>
</evidence>
<keyword evidence="5 8" id="KW-0812">Transmembrane</keyword>
<dbReference type="RefSeq" id="WP_090080218.1">
    <property type="nucleotide sequence ID" value="NZ_FOQT01000003.1"/>
</dbReference>
<dbReference type="EMBL" id="FOQT01000003">
    <property type="protein sequence ID" value="SFI27321.1"/>
    <property type="molecule type" value="Genomic_DNA"/>
</dbReference>
<dbReference type="GO" id="GO:0016763">
    <property type="term" value="F:pentosyltransferase activity"/>
    <property type="evidence" value="ECO:0007669"/>
    <property type="project" value="TreeGrafter"/>
</dbReference>
<feature type="transmembrane region" description="Helical" evidence="8">
    <location>
        <begin position="267"/>
        <end position="288"/>
    </location>
</feature>
<name>A0A1I3GVD2_9FLAO</name>
<feature type="transmembrane region" description="Helical" evidence="8">
    <location>
        <begin position="349"/>
        <end position="374"/>
    </location>
</feature>
<gene>
    <name evidence="10" type="ORF">SAMN05443292_2039</name>
</gene>
<evidence type="ECO:0000313" key="11">
    <source>
        <dbReference type="Proteomes" id="UP000198931"/>
    </source>
</evidence>
<dbReference type="GO" id="GO:0010041">
    <property type="term" value="P:response to iron(III) ion"/>
    <property type="evidence" value="ECO:0007669"/>
    <property type="project" value="TreeGrafter"/>
</dbReference>
<dbReference type="GO" id="GO:0009103">
    <property type="term" value="P:lipopolysaccharide biosynthetic process"/>
    <property type="evidence" value="ECO:0007669"/>
    <property type="project" value="UniProtKB-ARBA"/>
</dbReference>
<protein>
    <submittedName>
        <fullName evidence="10">4-amino-4-deoxy-L-arabinose transferase</fullName>
    </submittedName>
</protein>
<dbReference type="PANTHER" id="PTHR33908">
    <property type="entry name" value="MANNOSYLTRANSFERASE YKCB-RELATED"/>
    <property type="match status" value="1"/>
</dbReference>
<feature type="transmembrane region" description="Helical" evidence="8">
    <location>
        <begin position="12"/>
        <end position="31"/>
    </location>
</feature>
<evidence type="ECO:0000256" key="4">
    <source>
        <dbReference type="ARBA" id="ARBA00022679"/>
    </source>
</evidence>
<evidence type="ECO:0000256" key="3">
    <source>
        <dbReference type="ARBA" id="ARBA00022676"/>
    </source>
</evidence>
<feature type="transmembrane region" description="Helical" evidence="8">
    <location>
        <begin position="322"/>
        <end position="342"/>
    </location>
</feature>
<evidence type="ECO:0000256" key="6">
    <source>
        <dbReference type="ARBA" id="ARBA00022989"/>
    </source>
</evidence>
<dbReference type="InterPro" id="IPR050297">
    <property type="entry name" value="LipidA_mod_glycosyltrf_83"/>
</dbReference>
<dbReference type="GO" id="GO:0005886">
    <property type="term" value="C:plasma membrane"/>
    <property type="evidence" value="ECO:0007669"/>
    <property type="project" value="UniProtKB-SubCell"/>
</dbReference>
<dbReference type="PANTHER" id="PTHR33908:SF3">
    <property type="entry name" value="UNDECAPRENYL PHOSPHATE-ALPHA-4-AMINO-4-DEOXY-L-ARABINOSE ARABINOSYL TRANSFERASE"/>
    <property type="match status" value="1"/>
</dbReference>
<comment type="subcellular location">
    <subcellularLocation>
        <location evidence="1">Cell membrane</location>
        <topology evidence="1">Multi-pass membrane protein</topology>
    </subcellularLocation>
</comment>
<evidence type="ECO:0000256" key="8">
    <source>
        <dbReference type="SAM" id="Phobius"/>
    </source>
</evidence>
<keyword evidence="3" id="KW-0328">Glycosyltransferase</keyword>
<feature type="transmembrane region" description="Helical" evidence="8">
    <location>
        <begin position="204"/>
        <end position="226"/>
    </location>
</feature>
<dbReference type="InterPro" id="IPR003342">
    <property type="entry name" value="ArnT-like_N"/>
</dbReference>
<dbReference type="Pfam" id="PF02366">
    <property type="entry name" value="PMT"/>
    <property type="match status" value="1"/>
</dbReference>
<evidence type="ECO:0000256" key="7">
    <source>
        <dbReference type="ARBA" id="ARBA00023136"/>
    </source>
</evidence>
<dbReference type="AlphaFoldDB" id="A0A1I3GVD2"/>